<feature type="domain" description="RTR1-type" evidence="14">
    <location>
        <begin position="91"/>
        <end position="173"/>
    </location>
</feature>
<feature type="region of interest" description="Disordered" evidence="13">
    <location>
        <begin position="631"/>
        <end position="655"/>
    </location>
</feature>
<evidence type="ECO:0000256" key="6">
    <source>
        <dbReference type="ARBA" id="ARBA00022833"/>
    </source>
</evidence>
<dbReference type="InterPro" id="IPR042099">
    <property type="entry name" value="ANL_N_sf"/>
</dbReference>
<feature type="compositionally biased region" description="Polar residues" evidence="13">
    <location>
        <begin position="344"/>
        <end position="357"/>
    </location>
</feature>
<dbReference type="InterPro" id="IPR039693">
    <property type="entry name" value="Rtr1/RPAP2"/>
</dbReference>
<evidence type="ECO:0000313" key="15">
    <source>
        <dbReference type="EMBL" id="KAG9062928.1"/>
    </source>
</evidence>
<comment type="subcellular location">
    <subcellularLocation>
        <location evidence="1 12">Nucleus</location>
    </subcellularLocation>
</comment>
<dbReference type="GO" id="GO:0043175">
    <property type="term" value="F:RNA polymerase core enzyme binding"/>
    <property type="evidence" value="ECO:0007669"/>
    <property type="project" value="UniProtKB-UniRule"/>
</dbReference>
<feature type="region of interest" description="Disordered" evidence="13">
    <location>
        <begin position="1"/>
        <end position="51"/>
    </location>
</feature>
<dbReference type="GO" id="GO:0005737">
    <property type="term" value="C:cytoplasm"/>
    <property type="evidence" value="ECO:0007669"/>
    <property type="project" value="TreeGrafter"/>
</dbReference>
<evidence type="ECO:0000256" key="13">
    <source>
        <dbReference type="SAM" id="MobiDB-lite"/>
    </source>
</evidence>
<dbReference type="Gene3D" id="3.40.50.12780">
    <property type="entry name" value="N-terminal domain of ligase-like"/>
    <property type="match status" value="1"/>
</dbReference>
<keyword evidence="7 12" id="KW-0904">Protein phosphatase</keyword>
<comment type="function">
    <text evidence="12">Putative RNA polymerase II subunit B1 C-terminal domain (CTD) phosphatase involved in RNA polymerase II transcription regulation.</text>
</comment>
<evidence type="ECO:0000256" key="1">
    <source>
        <dbReference type="ARBA" id="ARBA00004123"/>
    </source>
</evidence>
<evidence type="ECO:0000256" key="3">
    <source>
        <dbReference type="ARBA" id="ARBA00022723"/>
    </source>
</evidence>
<evidence type="ECO:0000256" key="11">
    <source>
        <dbReference type="PROSITE-ProRule" id="PRU00812"/>
    </source>
</evidence>
<evidence type="ECO:0000256" key="4">
    <source>
        <dbReference type="ARBA" id="ARBA00022771"/>
    </source>
</evidence>
<gene>
    <name evidence="15" type="ORF">KI688_004525</name>
</gene>
<dbReference type="InterPro" id="IPR025110">
    <property type="entry name" value="AMP-bd_C"/>
</dbReference>
<keyword evidence="16" id="KW-1185">Reference proteome</keyword>
<comment type="similarity">
    <text evidence="2 11 12">Belongs to the RPAP2 family.</text>
</comment>
<evidence type="ECO:0000256" key="9">
    <source>
        <dbReference type="ARBA" id="ARBA00047761"/>
    </source>
</evidence>
<dbReference type="PROSITE" id="PS51479">
    <property type="entry name" value="ZF_RTR1"/>
    <property type="match status" value="1"/>
</dbReference>
<dbReference type="GO" id="GO:0005634">
    <property type="term" value="C:nucleus"/>
    <property type="evidence" value="ECO:0007669"/>
    <property type="project" value="UniProtKB-SubCell"/>
</dbReference>
<keyword evidence="5 12" id="KW-0378">Hydrolase</keyword>
<evidence type="ECO:0000256" key="2">
    <source>
        <dbReference type="ARBA" id="ARBA00005676"/>
    </source>
</evidence>
<dbReference type="InterPro" id="IPR007308">
    <property type="entry name" value="Rtr1/RPAP2_dom"/>
</dbReference>
<dbReference type="EMBL" id="JAHRHY010000017">
    <property type="protein sequence ID" value="KAG9062928.1"/>
    <property type="molecule type" value="Genomic_DNA"/>
</dbReference>
<dbReference type="PANTHER" id="PTHR14732:SF0">
    <property type="entry name" value="RNA POLYMERASE II SUBUNIT B1 CTD PHOSPHATASE RPAP2-RELATED"/>
    <property type="match status" value="1"/>
</dbReference>
<dbReference type="Gene3D" id="1.25.40.820">
    <property type="match status" value="1"/>
</dbReference>
<sequence>MSRPTMRDDIVVDRSPLVDRYLPRQPTTATTPASPGQQPAPAAAEGQGENKLNRKQQLIQQNIELRKKFETMVLQWQEVLLDPVTEETLGEASNRIKQSHYKEIIEERNIVKLCGYPLCAKPPRDIKGKFRISLQERKVFDISVLKQYCSSTCLTASRWLEGQLTEDPLYLRDNDPEHLRITQVSIVPLDMELAEYQALRAANREQEQEIKTSPAFSLPTHSLASATGQTPEGPASPTSTTATNMPSSNSLGNSYVQSILASVPATPSFIKIVERDTVSEIPHEPLDMSDMDQQMQESFGIGGGDEVEGYSVPVPKQKRPSGGLSTRQQRDTKVIEQQMASVTISEDQPMSRTGSSIHETEANPSTDERIHCIGARQAATLPAILNISKAPKIPKKHRRNLGSESGYLTPPKGALLRTAPVLIAVHYSTDWRRTLVKMNHARLMAQSRTLKVKCRFHGGKPIVSCGRSFRGLDFLLACAIGIYIGAPTVLIPFVDFKVWLQLYFEAVKSFNAMVGQSFGSEIEPVRLHISLHALRRGIVEITTEHDDLTGIWIEDSGIPVCGTTVAIVNPEASEICLSHEIGEIWVSSEANVQSYIGRTSTSSSTSIAKGSDAMIEITKNKFHARIAPSPVADSGSGVSGVQQQQHQDRQQKQLGSKTYVRTGEIGFLWNFATPEFNGGQSTSLLFVLGSIGETFEVQGLLHFPVDVQKTIEGAHSNFAPGGSQVLCVMHEVVDRHGFMPDVVAFVGEGAVAKTPFGEKQRGKMLSLFMSAKIIVTEFQYDHDTVIVIVVFYLA</sequence>
<dbReference type="SUPFAM" id="SSF56801">
    <property type="entry name" value="Acetyl-CoA synthetase-like"/>
    <property type="match status" value="1"/>
</dbReference>
<dbReference type="Pfam" id="PF23024">
    <property type="entry name" value="AMP-dom_DIP2-like"/>
    <property type="match status" value="1"/>
</dbReference>
<comment type="caution">
    <text evidence="15">The sequence shown here is derived from an EMBL/GenBank/DDBJ whole genome shotgun (WGS) entry which is preliminary data.</text>
</comment>
<dbReference type="Proteomes" id="UP000707451">
    <property type="component" value="Unassembled WGS sequence"/>
</dbReference>
<dbReference type="GO" id="GO:0008270">
    <property type="term" value="F:zinc ion binding"/>
    <property type="evidence" value="ECO:0007669"/>
    <property type="project" value="UniProtKB-KW"/>
</dbReference>
<evidence type="ECO:0000313" key="16">
    <source>
        <dbReference type="Proteomes" id="UP000707451"/>
    </source>
</evidence>
<dbReference type="GO" id="GO:0008420">
    <property type="term" value="F:RNA polymerase II CTD heptapeptide repeat phosphatase activity"/>
    <property type="evidence" value="ECO:0007669"/>
    <property type="project" value="UniProtKB-UniRule"/>
</dbReference>
<dbReference type="OrthoDB" id="2590500at2759"/>
<dbReference type="InterPro" id="IPR038534">
    <property type="entry name" value="Rtr1/RPAP2_sf"/>
</dbReference>
<evidence type="ECO:0000256" key="8">
    <source>
        <dbReference type="ARBA" id="ARBA00023242"/>
    </source>
</evidence>
<protein>
    <recommendedName>
        <fullName evidence="12">RNA polymerase II subunit B1 CTD phosphatase RPAP2 homolog</fullName>
        <ecNumber evidence="12">3.1.3.16</ecNumber>
    </recommendedName>
</protein>
<feature type="region of interest" description="Disordered" evidence="13">
    <location>
        <begin position="344"/>
        <end position="365"/>
    </location>
</feature>
<proteinExistence type="inferred from homology"/>
<dbReference type="EC" id="3.1.3.16" evidence="12"/>
<name>A0A9P7XLX5_9FUNG</name>
<keyword evidence="6 12" id="KW-0862">Zinc</keyword>
<evidence type="ECO:0000256" key="12">
    <source>
        <dbReference type="RuleBase" id="RU367080"/>
    </source>
</evidence>
<feature type="compositionally biased region" description="Polar residues" evidence="13">
    <location>
        <begin position="219"/>
        <end position="249"/>
    </location>
</feature>
<comment type="catalytic activity">
    <reaction evidence="9 12">
        <text>O-phospho-L-seryl-[protein] + H2O = L-seryl-[protein] + phosphate</text>
        <dbReference type="Rhea" id="RHEA:20629"/>
        <dbReference type="Rhea" id="RHEA-COMP:9863"/>
        <dbReference type="Rhea" id="RHEA-COMP:11604"/>
        <dbReference type="ChEBI" id="CHEBI:15377"/>
        <dbReference type="ChEBI" id="CHEBI:29999"/>
        <dbReference type="ChEBI" id="CHEBI:43474"/>
        <dbReference type="ChEBI" id="CHEBI:83421"/>
        <dbReference type="EC" id="3.1.3.16"/>
    </reaction>
</comment>
<dbReference type="AlphaFoldDB" id="A0A9P7XLX5"/>
<evidence type="ECO:0000256" key="5">
    <source>
        <dbReference type="ARBA" id="ARBA00022801"/>
    </source>
</evidence>
<keyword evidence="8 12" id="KW-0539">Nucleus</keyword>
<keyword evidence="3 12" id="KW-0479">Metal-binding</keyword>
<comment type="catalytic activity">
    <reaction evidence="10 12">
        <text>O-phospho-L-threonyl-[protein] + H2O = L-threonyl-[protein] + phosphate</text>
        <dbReference type="Rhea" id="RHEA:47004"/>
        <dbReference type="Rhea" id="RHEA-COMP:11060"/>
        <dbReference type="Rhea" id="RHEA-COMP:11605"/>
        <dbReference type="ChEBI" id="CHEBI:15377"/>
        <dbReference type="ChEBI" id="CHEBI:30013"/>
        <dbReference type="ChEBI" id="CHEBI:43474"/>
        <dbReference type="ChEBI" id="CHEBI:61977"/>
        <dbReference type="EC" id="3.1.3.16"/>
    </reaction>
</comment>
<evidence type="ECO:0000256" key="10">
    <source>
        <dbReference type="ARBA" id="ARBA00048336"/>
    </source>
</evidence>
<evidence type="ECO:0000259" key="14">
    <source>
        <dbReference type="PROSITE" id="PS51479"/>
    </source>
</evidence>
<feature type="compositionally biased region" description="Low complexity" evidence="13">
    <location>
        <begin position="23"/>
        <end position="47"/>
    </location>
</feature>
<organism evidence="15 16">
    <name type="scientific">Linnemannia hyalina</name>
    <dbReference type="NCBI Taxonomy" id="64524"/>
    <lineage>
        <taxon>Eukaryota</taxon>
        <taxon>Fungi</taxon>
        <taxon>Fungi incertae sedis</taxon>
        <taxon>Mucoromycota</taxon>
        <taxon>Mortierellomycotina</taxon>
        <taxon>Mortierellomycetes</taxon>
        <taxon>Mortierellales</taxon>
        <taxon>Mortierellaceae</taxon>
        <taxon>Linnemannia</taxon>
    </lineage>
</organism>
<evidence type="ECO:0000256" key="7">
    <source>
        <dbReference type="ARBA" id="ARBA00022912"/>
    </source>
</evidence>
<reference evidence="15" key="1">
    <citation type="submission" date="2021-06" db="EMBL/GenBank/DDBJ databases">
        <title>Genome Sequence of Mortierella hyaline Strain SCG-10, a Cold-Adapted, Nitrate-Reducing Fungus Isolated from Soil in Minnesota, USA.</title>
        <authorList>
            <person name="Aldossari N."/>
        </authorList>
    </citation>
    <scope>NUCLEOTIDE SEQUENCE</scope>
    <source>
        <strain evidence="15">SCG-10</strain>
    </source>
</reference>
<dbReference type="PANTHER" id="PTHR14732">
    <property type="entry name" value="RNA POLYMERASE II SUBUNIT B1 CTD PHOSPHATASE RPAP2-RELATED"/>
    <property type="match status" value="1"/>
</dbReference>
<keyword evidence="4 12" id="KW-0863">Zinc-finger</keyword>
<feature type="compositionally biased region" description="Basic and acidic residues" evidence="13">
    <location>
        <begin position="1"/>
        <end position="12"/>
    </location>
</feature>
<dbReference type="Pfam" id="PF04181">
    <property type="entry name" value="RPAP2_Rtr1"/>
    <property type="match status" value="1"/>
</dbReference>
<feature type="region of interest" description="Disordered" evidence="13">
    <location>
        <begin position="204"/>
        <end position="249"/>
    </location>
</feature>
<accession>A0A9P7XLX5</accession>